<protein>
    <submittedName>
        <fullName evidence="3">Leucine-rich repeat domain-containing protein</fullName>
    </submittedName>
    <submittedName>
        <fullName evidence="4">Leucine-rich_repeat domain-containing protein</fullName>
    </submittedName>
</protein>
<dbReference type="EMBL" id="CATOUU010001093">
    <property type="protein sequence ID" value="CAI9971544.1"/>
    <property type="molecule type" value="Genomic_DNA"/>
</dbReference>
<reference evidence="3" key="1">
    <citation type="submission" date="2023-06" db="EMBL/GenBank/DDBJ databases">
        <authorList>
            <person name="Kurt Z."/>
        </authorList>
    </citation>
    <scope>NUCLEOTIDE SEQUENCE</scope>
</reference>
<evidence type="ECO:0000256" key="1">
    <source>
        <dbReference type="ARBA" id="ARBA00022614"/>
    </source>
</evidence>
<keyword evidence="2" id="KW-0677">Repeat</keyword>
<accession>A0AA86UX67</accession>
<evidence type="ECO:0000256" key="2">
    <source>
        <dbReference type="ARBA" id="ARBA00022737"/>
    </source>
</evidence>
<dbReference type="SMART" id="SM00365">
    <property type="entry name" value="LRR_SD22"/>
    <property type="match status" value="3"/>
</dbReference>
<comment type="caution">
    <text evidence="3">The sequence shown here is derived from an EMBL/GenBank/DDBJ whole genome shotgun (WGS) entry which is preliminary data.</text>
</comment>
<dbReference type="Gene3D" id="3.80.10.10">
    <property type="entry name" value="Ribonuclease Inhibitor"/>
    <property type="match status" value="1"/>
</dbReference>
<dbReference type="Proteomes" id="UP001642409">
    <property type="component" value="Unassembled WGS sequence"/>
</dbReference>
<dbReference type="SUPFAM" id="SSF52058">
    <property type="entry name" value="L domain-like"/>
    <property type="match status" value="1"/>
</dbReference>
<organism evidence="3">
    <name type="scientific">Hexamita inflata</name>
    <dbReference type="NCBI Taxonomy" id="28002"/>
    <lineage>
        <taxon>Eukaryota</taxon>
        <taxon>Metamonada</taxon>
        <taxon>Diplomonadida</taxon>
        <taxon>Hexamitidae</taxon>
        <taxon>Hexamitinae</taxon>
        <taxon>Hexamita</taxon>
    </lineage>
</organism>
<evidence type="ECO:0000313" key="3">
    <source>
        <dbReference type="EMBL" id="CAI9971544.1"/>
    </source>
</evidence>
<dbReference type="EMBL" id="CAXDID020000472">
    <property type="protein sequence ID" value="CAL6095036.1"/>
    <property type="molecule type" value="Genomic_DNA"/>
</dbReference>
<keyword evidence="5" id="KW-1185">Reference proteome</keyword>
<name>A0AA86UX67_9EUKA</name>
<proteinExistence type="predicted"/>
<dbReference type="PROSITE" id="PS51450">
    <property type="entry name" value="LRR"/>
    <property type="match status" value="2"/>
</dbReference>
<dbReference type="PANTHER" id="PTHR46652:SF3">
    <property type="entry name" value="LEUCINE-RICH REPEAT-CONTAINING PROTEIN 9"/>
    <property type="match status" value="1"/>
</dbReference>
<dbReference type="InterPro" id="IPR032675">
    <property type="entry name" value="LRR_dom_sf"/>
</dbReference>
<dbReference type="AlphaFoldDB" id="A0AA86UX67"/>
<dbReference type="InterPro" id="IPR050836">
    <property type="entry name" value="SDS22/Internalin_LRR"/>
</dbReference>
<keyword evidence="1" id="KW-0433">Leucine-rich repeat</keyword>
<dbReference type="InterPro" id="IPR001611">
    <property type="entry name" value="Leu-rich_rpt"/>
</dbReference>
<evidence type="ECO:0000313" key="4">
    <source>
        <dbReference type="EMBL" id="CAL6095036.1"/>
    </source>
</evidence>
<sequence>MKQLFKKLFCSQNNPSDINQSVVPKTLYNLSKYDKLMIQKYKSEIQDGTLTIQQDPDLKSLNFINALKINQLELYDCQNIVTQLDSLTIKELKLTDCFIQSVNGFQLENLEVLEVYSNYIQLKSKALFLNIAAFKKLKQLILYNYITDFSPLQQLIGLNSLCLLSCNLQSTEVLRPLVNLEVLYLDVNEYIDITALQYLTNLTKLALEKCKLVNIDALKPLVNLEELFLTSNKDIDITTLQYLTNLTYLSLVSCNLVNVDALRPLKKLEELDIFDNKIVFLQPLMELKQLSGLNASNNNAIDTESIQQHPNFDNFNLDCQNQPTQEELEVANMMRDINYQISSLKQICKESSRIKYQNIFIRQKITQQLQYSNNTLEQFVARVALLFQKIYVQDDYQ</sequence>
<gene>
    <name evidence="3" type="ORF">HINF_LOCUS59189</name>
    <name evidence="4" type="ORF">HINF_LOCUS67756</name>
</gene>
<reference evidence="4 5" key="2">
    <citation type="submission" date="2024-07" db="EMBL/GenBank/DDBJ databases">
        <authorList>
            <person name="Akdeniz Z."/>
        </authorList>
    </citation>
    <scope>NUCLEOTIDE SEQUENCE [LARGE SCALE GENOMIC DNA]</scope>
</reference>
<evidence type="ECO:0000313" key="5">
    <source>
        <dbReference type="Proteomes" id="UP001642409"/>
    </source>
</evidence>
<dbReference type="PANTHER" id="PTHR46652">
    <property type="entry name" value="LEUCINE-RICH REPEAT AND IQ DOMAIN-CONTAINING PROTEIN 1-RELATED"/>
    <property type="match status" value="1"/>
</dbReference>